<feature type="transmembrane region" description="Helical" evidence="7">
    <location>
        <begin position="857"/>
        <end position="879"/>
    </location>
</feature>
<feature type="transmembrane region" description="Helical" evidence="7">
    <location>
        <begin position="911"/>
        <end position="932"/>
    </location>
</feature>
<dbReference type="InterPro" id="IPR009030">
    <property type="entry name" value="Growth_fac_rcpt_cys_sf"/>
</dbReference>
<evidence type="ECO:0000256" key="5">
    <source>
        <dbReference type="ARBA" id="ARBA00023170"/>
    </source>
</evidence>
<feature type="domain" description="Tyrosine-protein kinase ephrin type A/B receptor-like" evidence="9">
    <location>
        <begin position="541"/>
        <end position="581"/>
    </location>
</feature>
<evidence type="ECO:0000256" key="7">
    <source>
        <dbReference type="SAM" id="Phobius"/>
    </source>
</evidence>
<dbReference type="PANTHER" id="PTHR24060">
    <property type="entry name" value="METABOTROPIC GLUTAMATE RECEPTOR"/>
    <property type="match status" value="1"/>
</dbReference>
<keyword evidence="11" id="KW-1185">Reference proteome</keyword>
<dbReference type="CDD" id="cd00185">
    <property type="entry name" value="TNFRSF"/>
    <property type="match status" value="1"/>
</dbReference>
<feature type="transmembrane region" description="Helical" evidence="7">
    <location>
        <begin position="679"/>
        <end position="697"/>
    </location>
</feature>
<feature type="transmembrane region" description="Helical" evidence="7">
    <location>
        <begin position="999"/>
        <end position="1021"/>
    </location>
</feature>
<evidence type="ECO:0000313" key="11">
    <source>
        <dbReference type="Proteomes" id="UP001642484"/>
    </source>
</evidence>
<keyword evidence="2 7" id="KW-0812">Transmembrane</keyword>
<dbReference type="InterPro" id="IPR011641">
    <property type="entry name" value="Tyr-kin_ephrin_A/B_rcpt-like"/>
</dbReference>
<evidence type="ECO:0000256" key="2">
    <source>
        <dbReference type="ARBA" id="ARBA00022692"/>
    </source>
</evidence>
<feature type="transmembrane region" description="Helical" evidence="7">
    <location>
        <begin position="967"/>
        <end position="987"/>
    </location>
</feature>
<dbReference type="SUPFAM" id="SSF57184">
    <property type="entry name" value="Growth factor receptor domain"/>
    <property type="match status" value="1"/>
</dbReference>
<dbReference type="InterPro" id="IPR028082">
    <property type="entry name" value="Peripla_BP_I"/>
</dbReference>
<feature type="transmembrane region" description="Helical" evidence="7">
    <location>
        <begin position="938"/>
        <end position="955"/>
    </location>
</feature>
<evidence type="ECO:0000256" key="3">
    <source>
        <dbReference type="ARBA" id="ARBA00022989"/>
    </source>
</evidence>
<dbReference type="Proteomes" id="UP001642484">
    <property type="component" value="Unassembled WGS sequence"/>
</dbReference>
<dbReference type="Gene3D" id="2.10.50.10">
    <property type="entry name" value="Tumor Necrosis Factor Receptor, subunit A, domain 2"/>
    <property type="match status" value="2"/>
</dbReference>
<dbReference type="InterPro" id="IPR035897">
    <property type="entry name" value="Toll_tir_struct_dom_sf"/>
</dbReference>
<dbReference type="SUPFAM" id="SSF53822">
    <property type="entry name" value="Periplasmic binding protein-like I"/>
    <property type="match status" value="1"/>
</dbReference>
<dbReference type="InterPro" id="IPR000337">
    <property type="entry name" value="GPCR_3"/>
</dbReference>
<comment type="subcellular location">
    <subcellularLocation>
        <location evidence="1">Membrane</location>
        <topology evidence="1">Multi-pass membrane protein</topology>
    </subcellularLocation>
</comment>
<dbReference type="Pfam" id="PF01094">
    <property type="entry name" value="ANF_receptor"/>
    <property type="match status" value="1"/>
</dbReference>
<dbReference type="Pfam" id="PF07699">
    <property type="entry name" value="Ephrin_rec_like"/>
    <property type="match status" value="1"/>
</dbReference>
<evidence type="ECO:0000259" key="8">
    <source>
        <dbReference type="Pfam" id="PF01094"/>
    </source>
</evidence>
<dbReference type="EMBL" id="CAXAMN010026606">
    <property type="protein sequence ID" value="CAK9104394.1"/>
    <property type="molecule type" value="Genomic_DNA"/>
</dbReference>
<keyword evidence="4 7" id="KW-0472">Membrane</keyword>
<evidence type="ECO:0000256" key="6">
    <source>
        <dbReference type="ARBA" id="ARBA00023180"/>
    </source>
</evidence>
<accession>A0ABP0RVP5</accession>
<feature type="transmembrane region" description="Helical" evidence="7">
    <location>
        <begin position="709"/>
        <end position="729"/>
    </location>
</feature>
<dbReference type="SUPFAM" id="SSF52200">
    <property type="entry name" value="Toll/Interleukin receptor TIR domain"/>
    <property type="match status" value="1"/>
</dbReference>
<dbReference type="InterPro" id="IPR001828">
    <property type="entry name" value="ANF_lig-bd_rcpt"/>
</dbReference>
<evidence type="ECO:0000259" key="9">
    <source>
        <dbReference type="Pfam" id="PF07699"/>
    </source>
</evidence>
<feature type="transmembrane region" description="Helical" evidence="7">
    <location>
        <begin position="774"/>
        <end position="795"/>
    </location>
</feature>
<comment type="caution">
    <text evidence="10">The sequence shown here is derived from an EMBL/GenBank/DDBJ whole genome shotgun (WGS) entry which is preliminary data.</text>
</comment>
<evidence type="ECO:0000256" key="4">
    <source>
        <dbReference type="ARBA" id="ARBA00023136"/>
    </source>
</evidence>
<dbReference type="Gene3D" id="3.40.50.2300">
    <property type="match status" value="2"/>
</dbReference>
<protein>
    <submittedName>
        <fullName evidence="10">Uncharacterized protein</fullName>
    </submittedName>
</protein>
<reference evidence="10 11" key="1">
    <citation type="submission" date="2024-02" db="EMBL/GenBank/DDBJ databases">
        <authorList>
            <person name="Chen Y."/>
            <person name="Shah S."/>
            <person name="Dougan E. K."/>
            <person name="Thang M."/>
            <person name="Chan C."/>
        </authorList>
    </citation>
    <scope>NUCLEOTIDE SEQUENCE [LARGE SCALE GENOMIC DNA]</scope>
</reference>
<keyword evidence="6" id="KW-0325">Glycoprotein</keyword>
<name>A0ABP0RVP5_9DINO</name>
<dbReference type="SMART" id="SM01411">
    <property type="entry name" value="Ephrin_rec_like"/>
    <property type="match status" value="2"/>
</dbReference>
<keyword evidence="3 7" id="KW-1133">Transmembrane helix</keyword>
<proteinExistence type="predicted"/>
<keyword evidence="5" id="KW-0675">Receptor</keyword>
<organism evidence="10 11">
    <name type="scientific">Durusdinium trenchii</name>
    <dbReference type="NCBI Taxonomy" id="1381693"/>
    <lineage>
        <taxon>Eukaryota</taxon>
        <taxon>Sar</taxon>
        <taxon>Alveolata</taxon>
        <taxon>Dinophyceae</taxon>
        <taxon>Suessiales</taxon>
        <taxon>Symbiodiniaceae</taxon>
        <taxon>Durusdinium</taxon>
    </lineage>
</organism>
<feature type="domain" description="Receptor ligand binding region" evidence="8">
    <location>
        <begin position="76"/>
        <end position="417"/>
    </location>
</feature>
<dbReference type="InterPro" id="IPR050726">
    <property type="entry name" value="mGluR"/>
</dbReference>
<gene>
    <name evidence="10" type="ORF">CCMP2556_LOCUS48952</name>
</gene>
<evidence type="ECO:0000313" key="10">
    <source>
        <dbReference type="EMBL" id="CAK9104394.1"/>
    </source>
</evidence>
<sequence>MQILSQIMLWSYFVARISSAIVVGALGGWTRFEPDVLVALIAADLDFRKHTEPVIREKYGTAIIDIPEMHENLSSVALWIGTTHANPLVGVATALDMMLGLDGHEPVVGLIGASTSSVSTPIATMSAVQKVPQISFSATSLTLSNKDLYPFFLRTLPPDSLQALALWSWIETFEVPSVTCIYTTEAYGEQLFDALKTLQQIEGPSVSLVGQPLPLEGRSAEDARRVARGAKEMGSRFLLLLTGAGMSGLILQAMLEEGMLGPEWQVLASDSLNFLRTSSLAEMPAGLMYFDFVARGPLFSKFQDLWSKLEAEDITGPEATERYRLDQMREALNHSKIAHVLADHWRSLSSYTGFAFDAYYAFLIAINQLLQGGVSPTSGDNLLQELRRTKFAGVSGQVSFDENGDRETSYELWNLQHAEASGSVGTVVAVVGGKFSVSSRNFSLYGNLTWMDGRRGRKPPRSLMECGPGSYNSGGRCQTCPKGMKCPGDSSTFLVCPRGMFANTTGSIDCRPCSPGFYAGFVGSEICHPCPRGFHAPEPNATECIPCAPGTYMPFLGGVACLPCGKKQQTGRSGATNESECECAEGFYMCEGEGCRACLEGLSCAAGLEPPMQKKGYWTQAPSAVHQCEFSVLQCRELECPAGPAGTCAPGREGLACNNCKKNHYPFYGGCKACTGRDFVPFILFMIVVVSVLLALSCGNRRKTNQESLNVLTAAAVTGQVLMAVQALGSLRELAFAWPEPVKSVIDLTRLMTFNFDIIRISCIYGSDDPILKFLSQLLFCPLGCVFFCLMGFCAKLRRQAKPLDLTVNRCGMLLFAFFLSITLRNLIPFQCVPNPDGSTSMAAEPGIICYTSEDHALLVVLAIVGLLQPFFVLTWATYATCAFPSRLASGTGLRLVHRYRFLFHRFKPECFYYGLFLLYRNGVIALLPAVLVEVPQFQIPVTGIVLLASLVIQVRKYPWRTSEANYVELILTLFLLVILLGAAPLLEVDFDAPSSLLGWLLCVPVIGLFVPALLALWRAVWSRLKRQQKFGIFLCHHKGGAGSLCRLLKMKLARHSSTRVFLDCDQLENLDFLFDVVQTSTRTLVVVLTPELLRRVWCAGEIATAYKHKINTVPLVCEGFRVLNDDGLQVLPSLWSPEQKQVLANYGISLEDVNSSYRWLLHELSPLKMHRFGPVWKRDVAAVELLVRCGLPMSATSAQILAAARRHNPRGARILITSCITDAEALSTCEVFQDMLQVQLQIECAVVQSSGQMVKWRPFAYYLVVLLFRGIFQDQRLMQILTSADGSGRVLDLVTVVADSHFDFLGLNMSSFPKTTTEDGRTSNFDSPKLYEFQQPVVEAAFRRLLNVVALPFSPMASDGLQTKQVAEIAQRFRRYKDPTAATLLDAADDLLVPRGERPESEDVQASPNESESSIYLLTLPSFESPGIVSGGEAHSPDVLERSWSFSM</sequence>
<feature type="transmembrane region" description="Helical" evidence="7">
    <location>
        <begin position="807"/>
        <end position="828"/>
    </location>
</feature>
<evidence type="ECO:0000256" key="1">
    <source>
        <dbReference type="ARBA" id="ARBA00004141"/>
    </source>
</evidence>
<dbReference type="Gene3D" id="3.40.50.10140">
    <property type="entry name" value="Toll/interleukin-1 receptor homology (TIR) domain"/>
    <property type="match status" value="1"/>
</dbReference>
<dbReference type="PRINTS" id="PR00248">
    <property type="entry name" value="GPCRMGR"/>
</dbReference>